<dbReference type="Gene3D" id="2.40.37.20">
    <property type="entry name" value="D-serine dehydratase-like domain"/>
    <property type="match status" value="1"/>
</dbReference>
<organism evidence="2">
    <name type="scientific">Nakamurella sp. A5-74</name>
    <dbReference type="NCBI Taxonomy" id="3158264"/>
    <lineage>
        <taxon>Bacteria</taxon>
        <taxon>Bacillati</taxon>
        <taxon>Actinomycetota</taxon>
        <taxon>Actinomycetes</taxon>
        <taxon>Nakamurellales</taxon>
        <taxon>Nakamurellaceae</taxon>
        <taxon>Nakamurella</taxon>
    </lineage>
</organism>
<dbReference type="InterPro" id="IPR042208">
    <property type="entry name" value="D-ser_dehydrat-like_sf"/>
</dbReference>
<feature type="domain" description="D-serine dehydratase-like" evidence="1">
    <location>
        <begin position="284"/>
        <end position="380"/>
    </location>
</feature>
<dbReference type="AlphaFoldDB" id="A0AAU8DNJ1"/>
<dbReference type="SMART" id="SM01119">
    <property type="entry name" value="D-ser_dehydrat"/>
    <property type="match status" value="1"/>
</dbReference>
<reference evidence="2" key="1">
    <citation type="submission" date="2024-05" db="EMBL/GenBank/DDBJ databases">
        <authorList>
            <person name="Cai S.Y."/>
            <person name="Jin L.M."/>
            <person name="Li H.R."/>
        </authorList>
    </citation>
    <scope>NUCLEOTIDE SEQUENCE</scope>
    <source>
        <strain evidence="2">A5-74</strain>
    </source>
</reference>
<dbReference type="InterPro" id="IPR026956">
    <property type="entry name" value="D-ser_dehydrat-like_dom"/>
</dbReference>
<dbReference type="PANTHER" id="PTHR28004">
    <property type="entry name" value="ZGC:162816-RELATED"/>
    <property type="match status" value="1"/>
</dbReference>
<accession>A0AAU8DNJ1</accession>
<dbReference type="EMBL" id="CP159218">
    <property type="protein sequence ID" value="XCG62898.1"/>
    <property type="molecule type" value="Genomic_DNA"/>
</dbReference>
<name>A0AAU8DNJ1_9ACTN</name>
<dbReference type="SUPFAM" id="SSF51419">
    <property type="entry name" value="PLP-binding barrel"/>
    <property type="match status" value="1"/>
</dbReference>
<evidence type="ECO:0000259" key="1">
    <source>
        <dbReference type="SMART" id="SM01119"/>
    </source>
</evidence>
<dbReference type="InterPro" id="IPR029066">
    <property type="entry name" value="PLP-binding_barrel"/>
</dbReference>
<evidence type="ECO:0000313" key="2">
    <source>
        <dbReference type="EMBL" id="XCG62898.1"/>
    </source>
</evidence>
<proteinExistence type="predicted"/>
<sequence length="397" mass="42124">MHWYQLDGVEVPTDPAVTQLSTPFATVDAGRIEHNVGVMHEVLRGAGAVLAPHGKTTMAPSLWRRQLDAGAWAITVATPAQARVAAAHRVPRILHAGAVVVPADIRSLGALAVGGAEVIVWCDDPKSVELLASHYPSDAPALGVLVDRGTAGARTGARTVGTALRTAEAVRACDRLTLHGVAAWEGSLRTANGPATGDDVAAFCREVVETFTAIESAGLFEVPRPVISAGGSQFPDVVAASFAGLRERALVVLRSGCYLTHDDGMYHRSSPFDADRRTPGLLPAVHVWGSVVSRPEPGLVLVNVGKRDIGSDEPPRATQLRRDGRVTEFPGDGIARPLNDQHAHLQVIEDADVRLGDLVRFGISHPCLTFDKWRTLQVIDDCGAPVPAVIGGIQTWF</sequence>
<protein>
    <submittedName>
        <fullName evidence="2">Amino acid deaminase</fullName>
    </submittedName>
</protein>
<dbReference type="RefSeq" id="WP_353648513.1">
    <property type="nucleotide sequence ID" value="NZ_CP159218.1"/>
</dbReference>
<dbReference type="InterPro" id="IPR051466">
    <property type="entry name" value="D-amino_acid_metab_enzyme"/>
</dbReference>
<gene>
    <name evidence="2" type="ORF">ABLG96_17010</name>
</gene>
<dbReference type="Gene3D" id="3.20.20.10">
    <property type="entry name" value="Alanine racemase"/>
    <property type="match status" value="1"/>
</dbReference>
<dbReference type="PANTHER" id="PTHR28004:SF8">
    <property type="entry name" value="D-SERINE DEAMINASE"/>
    <property type="match status" value="1"/>
</dbReference>
<dbReference type="Pfam" id="PF14031">
    <property type="entry name" value="D-ser_dehydrat"/>
    <property type="match status" value="1"/>
</dbReference>